<evidence type="ECO:0000313" key="3">
    <source>
        <dbReference type="Proteomes" id="UP000192468"/>
    </source>
</evidence>
<sequence length="72" mass="7832">MLYIYMALKSKLCSNKLTKKLGDDKLVVSLVLIAVGVVLCFIYRSAISTSIGDAVNSLDDKISNLFQSTTNS</sequence>
<reference evidence="2 3" key="1">
    <citation type="submission" date="2017-04" db="EMBL/GenBank/DDBJ databases">
        <authorList>
            <person name="Afonso C.L."/>
            <person name="Miller P.J."/>
            <person name="Scott M.A."/>
            <person name="Spackman E."/>
            <person name="Goraichik I."/>
            <person name="Dimitrov K.M."/>
            <person name="Suarez D.L."/>
            <person name="Swayne D.E."/>
        </authorList>
    </citation>
    <scope>NUCLEOTIDE SEQUENCE [LARGE SCALE GENOMIC DNA]</scope>
    <source>
        <strain evidence="2 3">DSM 12555</strain>
    </source>
</reference>
<keyword evidence="1" id="KW-1133">Transmembrane helix</keyword>
<evidence type="ECO:0000313" key="2">
    <source>
        <dbReference type="EMBL" id="SMC29005.1"/>
    </source>
</evidence>
<dbReference type="STRING" id="1121291.SAMN02745134_03752"/>
<accession>A0A1W1XYQ7</accession>
<gene>
    <name evidence="2" type="ORF">SAMN02745134_03752</name>
</gene>
<organism evidence="2 3">
    <name type="scientific">Clostridium acidisoli DSM 12555</name>
    <dbReference type="NCBI Taxonomy" id="1121291"/>
    <lineage>
        <taxon>Bacteria</taxon>
        <taxon>Bacillati</taxon>
        <taxon>Bacillota</taxon>
        <taxon>Clostridia</taxon>
        <taxon>Eubacteriales</taxon>
        <taxon>Clostridiaceae</taxon>
        <taxon>Clostridium</taxon>
    </lineage>
</organism>
<name>A0A1W1XYQ7_9CLOT</name>
<feature type="transmembrane region" description="Helical" evidence="1">
    <location>
        <begin position="26"/>
        <end position="43"/>
    </location>
</feature>
<dbReference type="Proteomes" id="UP000192468">
    <property type="component" value="Unassembled WGS sequence"/>
</dbReference>
<dbReference type="EMBL" id="FWXH01000034">
    <property type="protein sequence ID" value="SMC29005.1"/>
    <property type="molecule type" value="Genomic_DNA"/>
</dbReference>
<keyword evidence="1" id="KW-0472">Membrane</keyword>
<protein>
    <submittedName>
        <fullName evidence="2">Uncharacterized protein</fullName>
    </submittedName>
</protein>
<dbReference type="AlphaFoldDB" id="A0A1W1XYQ7"/>
<keyword evidence="3" id="KW-1185">Reference proteome</keyword>
<dbReference type="RefSeq" id="WP_084117728.1">
    <property type="nucleotide sequence ID" value="NZ_FWXH01000034.1"/>
</dbReference>
<proteinExistence type="predicted"/>
<keyword evidence="1" id="KW-0812">Transmembrane</keyword>
<evidence type="ECO:0000256" key="1">
    <source>
        <dbReference type="SAM" id="Phobius"/>
    </source>
</evidence>